<organism evidence="1 2">
    <name type="scientific">Candidatus Anaerobiospirillum pullicola</name>
    <dbReference type="NCBI Taxonomy" id="2838451"/>
    <lineage>
        <taxon>Bacteria</taxon>
        <taxon>Pseudomonadati</taxon>
        <taxon>Pseudomonadota</taxon>
        <taxon>Gammaproteobacteria</taxon>
        <taxon>Aeromonadales</taxon>
        <taxon>Succinivibrionaceae</taxon>
        <taxon>Anaerobiospirillum</taxon>
    </lineage>
</organism>
<comment type="caution">
    <text evidence="1">The sequence shown here is derived from an EMBL/GenBank/DDBJ whole genome shotgun (WGS) entry which is preliminary data.</text>
</comment>
<accession>A0A948TEI1</accession>
<proteinExistence type="predicted"/>
<sequence>MQYVLKLTPLGVQPHVFRVVSVDGQADVAHVLNLCDLSFDYAHYPERCLYFAQNQKAVQALNLDQPEVDDDHYGPVATAFAPFWQRSLYVDSLALSKYDLQVEKRATVQRFDELLAGFADQINGAVAVDTHPEAQSTHFKFLYVVHGVQHLVEVLMASAKLNCFLPATLMGEGLIIDDDPSCPLSTELINACVAQEEAAQLLVEPDSCGTDVVSDVGAVDRSGDPHVSTVQETGLNLKVCTARMRALGAQRSAESANEALVQAGASPLVIKAY</sequence>
<gene>
    <name evidence="1" type="ORF">H9847_00910</name>
</gene>
<evidence type="ECO:0000313" key="2">
    <source>
        <dbReference type="Proteomes" id="UP000733611"/>
    </source>
</evidence>
<protein>
    <submittedName>
        <fullName evidence="1">Uncharacterized protein</fullName>
    </submittedName>
</protein>
<dbReference type="AlphaFoldDB" id="A0A948TEI1"/>
<reference evidence="1" key="2">
    <citation type="submission" date="2021-04" db="EMBL/GenBank/DDBJ databases">
        <authorList>
            <person name="Gilroy R."/>
        </authorList>
    </citation>
    <scope>NUCLEOTIDE SEQUENCE</scope>
    <source>
        <strain evidence="1">378</strain>
    </source>
</reference>
<name>A0A948TEI1_9GAMM</name>
<reference evidence="1" key="1">
    <citation type="journal article" date="2021" name="PeerJ">
        <title>Extensive microbial diversity within the chicken gut microbiome revealed by metagenomics and culture.</title>
        <authorList>
            <person name="Gilroy R."/>
            <person name="Ravi A."/>
            <person name="Getino M."/>
            <person name="Pursley I."/>
            <person name="Horton D.L."/>
            <person name="Alikhan N.F."/>
            <person name="Baker D."/>
            <person name="Gharbi K."/>
            <person name="Hall N."/>
            <person name="Watson M."/>
            <person name="Adriaenssens E.M."/>
            <person name="Foster-Nyarko E."/>
            <person name="Jarju S."/>
            <person name="Secka A."/>
            <person name="Antonio M."/>
            <person name="Oren A."/>
            <person name="Chaudhuri R.R."/>
            <person name="La Ragione R."/>
            <person name="Hildebrand F."/>
            <person name="Pallen M.J."/>
        </authorList>
    </citation>
    <scope>NUCLEOTIDE SEQUENCE</scope>
    <source>
        <strain evidence="1">378</strain>
    </source>
</reference>
<evidence type="ECO:0000313" key="1">
    <source>
        <dbReference type="EMBL" id="MBU3843424.1"/>
    </source>
</evidence>
<dbReference type="EMBL" id="JAHLFE010000015">
    <property type="protein sequence ID" value="MBU3843424.1"/>
    <property type="molecule type" value="Genomic_DNA"/>
</dbReference>
<dbReference type="Proteomes" id="UP000733611">
    <property type="component" value="Unassembled WGS sequence"/>
</dbReference>